<evidence type="ECO:0000259" key="6">
    <source>
        <dbReference type="Pfam" id="PF08281"/>
    </source>
</evidence>
<keyword evidence="5" id="KW-0804">Transcription</keyword>
<keyword evidence="2" id="KW-0805">Transcription regulation</keyword>
<dbReference type="EMBL" id="DPVV01000175">
    <property type="protein sequence ID" value="HCL01776.1"/>
    <property type="molecule type" value="Genomic_DNA"/>
</dbReference>
<dbReference type="GO" id="GO:0003677">
    <property type="term" value="F:DNA binding"/>
    <property type="evidence" value="ECO:0007669"/>
    <property type="project" value="UniProtKB-KW"/>
</dbReference>
<evidence type="ECO:0000256" key="3">
    <source>
        <dbReference type="ARBA" id="ARBA00023082"/>
    </source>
</evidence>
<dbReference type="Gene3D" id="1.10.1740.10">
    <property type="match status" value="1"/>
</dbReference>
<dbReference type="PANTHER" id="PTHR43133:SF8">
    <property type="entry name" value="RNA POLYMERASE SIGMA FACTOR HI_1459-RELATED"/>
    <property type="match status" value="1"/>
</dbReference>
<dbReference type="InterPro" id="IPR013324">
    <property type="entry name" value="RNA_pol_sigma_r3/r4-like"/>
</dbReference>
<evidence type="ECO:0000313" key="8">
    <source>
        <dbReference type="Proteomes" id="UP000262969"/>
    </source>
</evidence>
<dbReference type="GO" id="GO:0006352">
    <property type="term" value="P:DNA-templated transcription initiation"/>
    <property type="evidence" value="ECO:0007669"/>
    <property type="project" value="InterPro"/>
</dbReference>
<reference evidence="7 8" key="1">
    <citation type="journal article" date="2018" name="Nat. Biotechnol.">
        <title>A standardized bacterial taxonomy based on genome phylogeny substantially revises the tree of life.</title>
        <authorList>
            <person name="Parks D.H."/>
            <person name="Chuvochina M."/>
            <person name="Waite D.W."/>
            <person name="Rinke C."/>
            <person name="Skarshewski A."/>
            <person name="Chaumeil P.A."/>
            <person name="Hugenholtz P."/>
        </authorList>
    </citation>
    <scope>NUCLEOTIDE SEQUENCE [LARGE SCALE GENOMIC DNA]</scope>
    <source>
        <strain evidence="7">UBA11728</strain>
    </source>
</reference>
<evidence type="ECO:0000256" key="2">
    <source>
        <dbReference type="ARBA" id="ARBA00023015"/>
    </source>
</evidence>
<dbReference type="InterPro" id="IPR036388">
    <property type="entry name" value="WH-like_DNA-bd_sf"/>
</dbReference>
<accession>A0A3D2X469</accession>
<keyword evidence="3" id="KW-0731">Sigma factor</keyword>
<evidence type="ECO:0000256" key="5">
    <source>
        <dbReference type="ARBA" id="ARBA00023163"/>
    </source>
</evidence>
<dbReference type="SUPFAM" id="SSF88946">
    <property type="entry name" value="Sigma2 domain of RNA polymerase sigma factors"/>
    <property type="match status" value="1"/>
</dbReference>
<evidence type="ECO:0000313" key="7">
    <source>
        <dbReference type="EMBL" id="HCL01776.1"/>
    </source>
</evidence>
<protein>
    <recommendedName>
        <fullName evidence="6">RNA polymerase sigma factor 70 region 4 type 2 domain-containing protein</fullName>
    </recommendedName>
</protein>
<dbReference type="InterPro" id="IPR013249">
    <property type="entry name" value="RNA_pol_sigma70_r4_t2"/>
</dbReference>
<dbReference type="PANTHER" id="PTHR43133">
    <property type="entry name" value="RNA POLYMERASE ECF-TYPE SIGMA FACTO"/>
    <property type="match status" value="1"/>
</dbReference>
<name>A0A3D2X469_9FIRM</name>
<dbReference type="SUPFAM" id="SSF88659">
    <property type="entry name" value="Sigma3 and sigma4 domains of RNA polymerase sigma factors"/>
    <property type="match status" value="1"/>
</dbReference>
<dbReference type="AlphaFoldDB" id="A0A3D2X469"/>
<keyword evidence="4" id="KW-0238">DNA-binding</keyword>
<dbReference type="GO" id="GO:0016987">
    <property type="term" value="F:sigma factor activity"/>
    <property type="evidence" value="ECO:0007669"/>
    <property type="project" value="UniProtKB-KW"/>
</dbReference>
<comment type="caution">
    <text evidence="7">The sequence shown here is derived from an EMBL/GenBank/DDBJ whole genome shotgun (WGS) entry which is preliminary data.</text>
</comment>
<dbReference type="Gene3D" id="1.10.10.10">
    <property type="entry name" value="Winged helix-like DNA-binding domain superfamily/Winged helix DNA-binding domain"/>
    <property type="match status" value="1"/>
</dbReference>
<evidence type="ECO:0000256" key="4">
    <source>
        <dbReference type="ARBA" id="ARBA00023125"/>
    </source>
</evidence>
<dbReference type="InterPro" id="IPR013325">
    <property type="entry name" value="RNA_pol_sigma_r2"/>
</dbReference>
<evidence type="ECO:0000256" key="1">
    <source>
        <dbReference type="ARBA" id="ARBA00010641"/>
    </source>
</evidence>
<dbReference type="Pfam" id="PF08281">
    <property type="entry name" value="Sigma70_r4_2"/>
    <property type="match status" value="1"/>
</dbReference>
<comment type="similarity">
    <text evidence="1">Belongs to the sigma-70 factor family. ECF subfamily.</text>
</comment>
<dbReference type="InterPro" id="IPR039425">
    <property type="entry name" value="RNA_pol_sigma-70-like"/>
</dbReference>
<gene>
    <name evidence="7" type="ORF">DHW61_05065</name>
</gene>
<feature type="domain" description="RNA polymerase sigma factor 70 region 4 type 2" evidence="6">
    <location>
        <begin position="116"/>
        <end position="163"/>
    </location>
</feature>
<proteinExistence type="inferred from homology"/>
<dbReference type="Proteomes" id="UP000262969">
    <property type="component" value="Unassembled WGS sequence"/>
</dbReference>
<organism evidence="7 8">
    <name type="scientific">Lachnoclostridium phytofermentans</name>
    <dbReference type="NCBI Taxonomy" id="66219"/>
    <lineage>
        <taxon>Bacteria</taxon>
        <taxon>Bacillati</taxon>
        <taxon>Bacillota</taxon>
        <taxon>Clostridia</taxon>
        <taxon>Lachnospirales</taxon>
        <taxon>Lachnospiraceae</taxon>
    </lineage>
</organism>
<sequence length="557" mass="64493">MKAFKRGNLMDKIYADKMIEKYQTMFYGFALSKTYTIDEAEELAARIVLEAYVTLLKVDDISNWDGYLYRIASGVYARYVKEIKRNSNFAIDDMEITSDVDFTKEIMQSEDYKLIKREISWLSKIQREIIYMHYYENNKISYISHALNLPVGTVKWHLHDAKKIMKEGMEIVRNSGELGIKPVSFCNMGHNGWAGDKGDTSDFLNTKLRQNIAYSAYFDAKTVSEIATELGVSPVFIEDEVDILEEYGFLDKLSGNKYLTNIKIDNVPLIAFDEIINLQKEISKIICDEYVPLLESKFINYHELGIYIPENDFGYLLWSLVPMSLGGQFWDKAFSDSCLLEGTHYRVKRKDGGDFIAHASIADNEKDLNINAHFISSGDMTRGSMQYPVASWQLSSDFDLREFGWRDNLTSDFESLYLFMIGKMDKNEATLDKFRRLYDRGLIINNNGKDEINVVVVNVHRDDNNKVNGWSNDLFSLLPAYPDNMIRKVKEKTHLIYEIEKKYYPKHMHKLVEYYANLDINKIMVLDELVERGVLKPLTEAQKKGVMTVIFSDTLPN</sequence>